<keyword evidence="1" id="KW-0472">Membrane</keyword>
<gene>
    <name evidence="2" type="ORF">HCB27_16485</name>
    <name evidence="3" type="ORF">HCB27_16580</name>
</gene>
<accession>A0A7X0Z932</accession>
<feature type="transmembrane region" description="Helical" evidence="1">
    <location>
        <begin position="41"/>
        <end position="64"/>
    </location>
</feature>
<dbReference type="Proteomes" id="UP000541735">
    <property type="component" value="Unassembled WGS sequence"/>
</dbReference>
<keyword evidence="1" id="KW-1133">Transmembrane helix</keyword>
<dbReference type="EMBL" id="JAARYD010000011">
    <property type="protein sequence ID" value="MBC2178227.1"/>
    <property type="molecule type" value="Genomic_DNA"/>
</dbReference>
<dbReference type="RefSeq" id="WP_185549528.1">
    <property type="nucleotide sequence ID" value="NZ_JAARYD010000011.1"/>
</dbReference>
<organism evidence="3 4">
    <name type="scientific">Listeria booriae</name>
    <dbReference type="NCBI Taxonomy" id="1552123"/>
    <lineage>
        <taxon>Bacteria</taxon>
        <taxon>Bacillati</taxon>
        <taxon>Bacillota</taxon>
        <taxon>Bacilli</taxon>
        <taxon>Bacillales</taxon>
        <taxon>Listeriaceae</taxon>
        <taxon>Listeria</taxon>
    </lineage>
</organism>
<dbReference type="EMBL" id="JAARYD010000012">
    <property type="protein sequence ID" value="MBC2178246.1"/>
    <property type="molecule type" value="Genomic_DNA"/>
</dbReference>
<name>A0A7X0Z932_9LIST</name>
<feature type="transmembrane region" description="Helical" evidence="1">
    <location>
        <begin position="9"/>
        <end position="29"/>
    </location>
</feature>
<sequence length="263" mass="29572">MNSMVLEGFIGALGCISGGSMIQIAYNALVYKHKGKKRWVWFGSVTVIVVVLLYGLFFGVHTVLSLPYVRALARLVDVIVFAFIGYLPKWQLFYWFIVPLLVAWAYYLGITLLHASGNRKRYTKWVRHKEAQEQAELEEEIRNSEQSQPLQTENIKEEESSNHIVIPSDIGFAPVDCTSVLGIQKAYERAKKQGLQLAPINDGYIAIYANSLGFEALQGILNNNNVRCDIDSSPSVVILTPEGIRHMPVKEAQKKINRGESID</sequence>
<protein>
    <submittedName>
        <fullName evidence="3">Uncharacterized protein</fullName>
    </submittedName>
</protein>
<proteinExistence type="predicted"/>
<evidence type="ECO:0000313" key="4">
    <source>
        <dbReference type="Proteomes" id="UP000541735"/>
    </source>
</evidence>
<evidence type="ECO:0000313" key="3">
    <source>
        <dbReference type="EMBL" id="MBC2178246.1"/>
    </source>
</evidence>
<feature type="transmembrane region" description="Helical" evidence="1">
    <location>
        <begin position="93"/>
        <end position="115"/>
    </location>
</feature>
<comment type="caution">
    <text evidence="3">The sequence shown here is derived from an EMBL/GenBank/DDBJ whole genome shotgun (WGS) entry which is preliminary data.</text>
</comment>
<reference evidence="3 4" key="1">
    <citation type="submission" date="2020-03" db="EMBL/GenBank/DDBJ databases">
        <title>Soil Listeria distribution.</title>
        <authorList>
            <person name="Liao J."/>
            <person name="Wiedmann M."/>
        </authorList>
    </citation>
    <scope>NUCLEOTIDE SEQUENCE [LARGE SCALE GENOMIC DNA]</scope>
    <source>
        <strain evidence="3 4">FSL L7-0259</strain>
    </source>
</reference>
<dbReference type="AlphaFoldDB" id="A0A7X0Z932"/>
<evidence type="ECO:0000256" key="1">
    <source>
        <dbReference type="SAM" id="Phobius"/>
    </source>
</evidence>
<evidence type="ECO:0000313" key="2">
    <source>
        <dbReference type="EMBL" id="MBC2178227.1"/>
    </source>
</evidence>
<keyword evidence="1" id="KW-0812">Transmembrane</keyword>